<dbReference type="Gene3D" id="2.40.70.10">
    <property type="entry name" value="Acid Proteases"/>
    <property type="match status" value="1"/>
</dbReference>
<evidence type="ECO:0000313" key="3">
    <source>
        <dbReference type="Proteomes" id="UP000037510"/>
    </source>
</evidence>
<dbReference type="AlphaFoldDB" id="A0A0L7KVA9"/>
<dbReference type="SUPFAM" id="SSF50630">
    <property type="entry name" value="Acid proteases"/>
    <property type="match status" value="1"/>
</dbReference>
<dbReference type="InterPro" id="IPR005312">
    <property type="entry name" value="DUF1759"/>
</dbReference>
<dbReference type="InterPro" id="IPR021109">
    <property type="entry name" value="Peptidase_aspartic_dom_sf"/>
</dbReference>
<dbReference type="Pfam" id="PF03564">
    <property type="entry name" value="DUF1759"/>
    <property type="match status" value="1"/>
</dbReference>
<dbReference type="STRING" id="104452.A0A0L7KVA9"/>
<keyword evidence="3" id="KW-1185">Reference proteome</keyword>
<name>A0A0L7KVA9_OPEBR</name>
<dbReference type="Proteomes" id="UP000037510">
    <property type="component" value="Unassembled WGS sequence"/>
</dbReference>
<sequence length="719" mass="79736">MSQKAKETEQLMMDLEIILVEQKRNTLFEYIQIVYNNSQKAHTDAESLENFLCSVATIDETRAEFRDLVNEHNKLLLKSNPAAVPNFQTLISFDDLFGRIKRITPCPANYQLIMKCLVDRYQDKRVLASTYLDQMINLKINGPASSSNFQSFMDQYVTAANAIKNLEIEDLTDFIFLHIALKKLDGETIRAFESQYRDIGLPSFSQLTSFIRSQHRIYQNTQPSTTGNSTRSSVKSRSHVPNPQSYVAVTAANKKCLCDNVVHDHYFKCQKFNDMTPSARFKCVKDNSACINCLGLKHKTRDCNSTLKCRTCHQRHHTLLHFNKVENQNATQSHDSGLTQTSGVHAMQARAARPAVSDVMSAAQQSPAAISEPSVSSLHTSIAAPSQVSASSDDRAAQCMRPTTILLSTAQVFLYDSDGRRHTVKCLLDSGSQCNFISAECCLRLGLNCNQNTKMIVRGFGGSEKAIKGSTDFRIFSRFNKTIYYDVAGLVVDRITDDLPTVPVNAAAFTHIKTLQLADSTFATPASVDILLGASIFPHLLMPGKVHSNVHGIPPAIQTVLGYILMGAAPALLPPGSTSACCATVQDSLDTILKRFWELEEVSSPVAHSQDDLECETHFRTTTTRDASGRYTVALPFRDDVYKLGDSFSTAQRRFLCLEKKFRPDLSIFELARVAFGIKSSVFHAIRVVHQLIADEGHKFPAAAAIAASLPTWTMFAIA</sequence>
<reference evidence="2 3" key="1">
    <citation type="journal article" date="2015" name="Genome Biol. Evol.">
        <title>The genome of winter moth (Operophtera brumata) provides a genomic perspective on sexual dimorphism and phenology.</title>
        <authorList>
            <person name="Derks M.F."/>
            <person name="Smit S."/>
            <person name="Salis L."/>
            <person name="Schijlen E."/>
            <person name="Bossers A."/>
            <person name="Mateman C."/>
            <person name="Pijl A.S."/>
            <person name="de Ridder D."/>
            <person name="Groenen M.A."/>
            <person name="Visser M.E."/>
            <person name="Megens H.J."/>
        </authorList>
    </citation>
    <scope>NUCLEOTIDE SEQUENCE [LARGE SCALE GENOMIC DNA]</scope>
    <source>
        <strain evidence="2">WM2013NL</strain>
        <tissue evidence="2">Head and thorax</tissue>
    </source>
</reference>
<protein>
    <submittedName>
        <fullName evidence="2">Putative bel12 ag transposon polyprotein</fullName>
    </submittedName>
</protein>
<gene>
    <name evidence="2" type="ORF">OBRU01_20145</name>
</gene>
<accession>A0A0L7KVA9</accession>
<proteinExistence type="predicted"/>
<dbReference type="EMBL" id="JTDY01005253">
    <property type="protein sequence ID" value="KOB67197.1"/>
    <property type="molecule type" value="Genomic_DNA"/>
</dbReference>
<dbReference type="CDD" id="cd00303">
    <property type="entry name" value="retropepsin_like"/>
    <property type="match status" value="1"/>
</dbReference>
<dbReference type="PANTHER" id="PTHR47331">
    <property type="entry name" value="PHD-TYPE DOMAIN-CONTAINING PROTEIN"/>
    <property type="match status" value="1"/>
</dbReference>
<feature type="region of interest" description="Disordered" evidence="1">
    <location>
        <begin position="220"/>
        <end position="240"/>
    </location>
</feature>
<evidence type="ECO:0000313" key="2">
    <source>
        <dbReference type="EMBL" id="KOB67197.1"/>
    </source>
</evidence>
<comment type="caution">
    <text evidence="2">The sequence shown here is derived from an EMBL/GenBank/DDBJ whole genome shotgun (WGS) entry which is preliminary data.</text>
</comment>
<organism evidence="2 3">
    <name type="scientific">Operophtera brumata</name>
    <name type="common">Winter moth</name>
    <name type="synonym">Phalaena brumata</name>
    <dbReference type="NCBI Taxonomy" id="104452"/>
    <lineage>
        <taxon>Eukaryota</taxon>
        <taxon>Metazoa</taxon>
        <taxon>Ecdysozoa</taxon>
        <taxon>Arthropoda</taxon>
        <taxon>Hexapoda</taxon>
        <taxon>Insecta</taxon>
        <taxon>Pterygota</taxon>
        <taxon>Neoptera</taxon>
        <taxon>Endopterygota</taxon>
        <taxon>Lepidoptera</taxon>
        <taxon>Glossata</taxon>
        <taxon>Ditrysia</taxon>
        <taxon>Geometroidea</taxon>
        <taxon>Geometridae</taxon>
        <taxon>Larentiinae</taxon>
        <taxon>Operophtera</taxon>
    </lineage>
</organism>
<dbReference type="PANTHER" id="PTHR47331:SF5">
    <property type="entry name" value="RIBONUCLEASE H"/>
    <property type="match status" value="1"/>
</dbReference>
<evidence type="ECO:0000256" key="1">
    <source>
        <dbReference type="SAM" id="MobiDB-lite"/>
    </source>
</evidence>